<protein>
    <submittedName>
        <fullName evidence="1">Uncharacterized protein</fullName>
    </submittedName>
</protein>
<dbReference type="EMBL" id="LO017727">
    <property type="protein sequence ID" value="CRH06465.1"/>
    <property type="molecule type" value="Genomic_DNA"/>
</dbReference>
<name>A0A1S7LHP1_MAGMO</name>
<sequence length="49" mass="5750">MGNRSTIEKLRDAKRLKRFNRADNIYNPLYSAKSSLSNVRLSQPLNKRK</sequence>
<dbReference type="AlphaFoldDB" id="A0A1S7LHP1"/>
<reference evidence="1" key="1">
    <citation type="submission" date="2015-04" db="EMBL/GenBank/DDBJ databases">
        <authorList>
            <person name="Syromyatnikov M.Y."/>
            <person name="Popov V.N."/>
        </authorList>
    </citation>
    <scope>NUCLEOTIDE SEQUENCE</scope>
    <source>
        <strain evidence="1">MO-1</strain>
    </source>
</reference>
<organism evidence="1">
    <name type="scientific">Magnetococcus massalia (strain MO-1)</name>
    <dbReference type="NCBI Taxonomy" id="451514"/>
    <lineage>
        <taxon>Bacteria</taxon>
        <taxon>Pseudomonadati</taxon>
        <taxon>Pseudomonadota</taxon>
        <taxon>Magnetococcia</taxon>
        <taxon>Magnetococcales</taxon>
        <taxon>Magnetococcaceae</taxon>
        <taxon>Magnetococcus</taxon>
    </lineage>
</organism>
<gene>
    <name evidence="1" type="ORF">MAGMO_2303</name>
</gene>
<evidence type="ECO:0000313" key="1">
    <source>
        <dbReference type="EMBL" id="CRH06465.1"/>
    </source>
</evidence>
<accession>A0A1S7LHP1</accession>
<proteinExistence type="predicted"/>